<name>A0A0C1QJX9_9RICK</name>
<comment type="caution">
    <text evidence="1">The sequence shown here is derived from an EMBL/GenBank/DDBJ whole genome shotgun (WGS) entry which is preliminary data.</text>
</comment>
<evidence type="ECO:0000313" key="1">
    <source>
        <dbReference type="EMBL" id="KIE04463.1"/>
    </source>
</evidence>
<gene>
    <name evidence="1" type="ORF">NF27_HQ00010</name>
</gene>
<dbReference type="EMBL" id="JSWE01000184">
    <property type="protein sequence ID" value="KIE04463.1"/>
    <property type="molecule type" value="Genomic_DNA"/>
</dbReference>
<dbReference type="AlphaFoldDB" id="A0A0C1QJX9"/>
<reference evidence="1 2" key="1">
    <citation type="submission" date="2014-11" db="EMBL/GenBank/DDBJ databases">
        <title>A Rickettsiales Symbiont of Amoebae With Ancient Features.</title>
        <authorList>
            <person name="Schulz F."/>
            <person name="Martijn J."/>
            <person name="Wascher F."/>
            <person name="Kostanjsek R."/>
            <person name="Ettema T.J."/>
            <person name="Horn M."/>
        </authorList>
    </citation>
    <scope>NUCLEOTIDE SEQUENCE [LARGE SCALE GENOMIC DNA]</scope>
    <source>
        <strain evidence="1 2">UWC36</strain>
    </source>
</reference>
<organism evidence="1 2">
    <name type="scientific">Candidatus Jidaibacter acanthamoebae</name>
    <dbReference type="NCBI Taxonomy" id="86105"/>
    <lineage>
        <taxon>Bacteria</taxon>
        <taxon>Pseudomonadati</taxon>
        <taxon>Pseudomonadota</taxon>
        <taxon>Alphaproteobacteria</taxon>
        <taxon>Rickettsiales</taxon>
        <taxon>Candidatus Midichloriaceae</taxon>
        <taxon>Candidatus Jidaibacter</taxon>
    </lineage>
</organism>
<dbReference type="Proteomes" id="UP000031258">
    <property type="component" value="Unassembled WGS sequence"/>
</dbReference>
<protein>
    <submittedName>
        <fullName evidence="1">Uncharacterized protein</fullName>
    </submittedName>
</protein>
<dbReference type="STRING" id="86105.NF27_HQ00010"/>
<proteinExistence type="predicted"/>
<evidence type="ECO:0000313" key="2">
    <source>
        <dbReference type="Proteomes" id="UP000031258"/>
    </source>
</evidence>
<sequence>MNTFEHNIKSIWGKKGSSWLNSLPRLSADCAKQWGLSELTPLKNLSHNYILSGYQDSVPIILKIGLDIKQTDREANALKFYNGKGCIDLTNPLVCLNGNLSSMLNVTIVSIA</sequence>
<keyword evidence="2" id="KW-1185">Reference proteome</keyword>
<accession>A0A0C1QJX9</accession>